<comment type="caution">
    <text evidence="1">The sequence shown here is derived from an EMBL/GenBank/DDBJ whole genome shotgun (WGS) entry which is preliminary data.</text>
</comment>
<proteinExistence type="predicted"/>
<dbReference type="Proteomes" id="UP001501791">
    <property type="component" value="Unassembled WGS sequence"/>
</dbReference>
<organism evidence="1 2">
    <name type="scientific">Brevibacterium picturae</name>
    <dbReference type="NCBI Taxonomy" id="260553"/>
    <lineage>
        <taxon>Bacteria</taxon>
        <taxon>Bacillati</taxon>
        <taxon>Actinomycetota</taxon>
        <taxon>Actinomycetes</taxon>
        <taxon>Micrococcales</taxon>
        <taxon>Brevibacteriaceae</taxon>
        <taxon>Brevibacterium</taxon>
    </lineage>
</organism>
<sequence>MHFMRMLLQLLKSRRRPAQGTWDTNSLPLRVLPSEIDIFMHVNNGAYFSIMDLSRLDMMVRSGVWKAMRSRNWSGVVSSETISFRKSLKLGQRYSVESKIAGYDDRAVYFEHRIVVEGEIYARAFIATRLISENGTVTSDELVEVFGPPPPDVELPDWLHDWRLNNALPSTKRPAVHTWT</sequence>
<dbReference type="EMBL" id="BAAALY010000016">
    <property type="protein sequence ID" value="GAA1555187.1"/>
    <property type="molecule type" value="Genomic_DNA"/>
</dbReference>
<dbReference type="PANTHER" id="PTHR12475">
    <property type="match status" value="1"/>
</dbReference>
<dbReference type="InterPro" id="IPR029069">
    <property type="entry name" value="HotDog_dom_sf"/>
</dbReference>
<gene>
    <name evidence="1" type="ORF">GCM10009691_31900</name>
</gene>
<dbReference type="CDD" id="cd00586">
    <property type="entry name" value="4HBT"/>
    <property type="match status" value="1"/>
</dbReference>
<evidence type="ECO:0008006" key="3">
    <source>
        <dbReference type="Google" id="ProtNLM"/>
    </source>
</evidence>
<dbReference type="PANTHER" id="PTHR12475:SF4">
    <property type="entry name" value="PROTEIN THEM6"/>
    <property type="match status" value="1"/>
</dbReference>
<keyword evidence="2" id="KW-1185">Reference proteome</keyword>
<name>A0ABP4N3Q9_9MICO</name>
<dbReference type="InterPro" id="IPR051490">
    <property type="entry name" value="THEM6_lcsJ_thioesterase"/>
</dbReference>
<dbReference type="RefSeq" id="WP_346036791.1">
    <property type="nucleotide sequence ID" value="NZ_BAAALY010000016.1"/>
</dbReference>
<evidence type="ECO:0000313" key="2">
    <source>
        <dbReference type="Proteomes" id="UP001501791"/>
    </source>
</evidence>
<dbReference type="Pfam" id="PF13279">
    <property type="entry name" value="4HBT_2"/>
    <property type="match status" value="1"/>
</dbReference>
<dbReference type="Gene3D" id="3.10.129.10">
    <property type="entry name" value="Hotdog Thioesterase"/>
    <property type="match status" value="1"/>
</dbReference>
<evidence type="ECO:0000313" key="1">
    <source>
        <dbReference type="EMBL" id="GAA1555187.1"/>
    </source>
</evidence>
<protein>
    <recommendedName>
        <fullName evidence="3">Acyl-CoA thioesterase FadM</fullName>
    </recommendedName>
</protein>
<reference evidence="2" key="1">
    <citation type="journal article" date="2019" name="Int. J. Syst. Evol. Microbiol.">
        <title>The Global Catalogue of Microorganisms (GCM) 10K type strain sequencing project: providing services to taxonomists for standard genome sequencing and annotation.</title>
        <authorList>
            <consortium name="The Broad Institute Genomics Platform"/>
            <consortium name="The Broad Institute Genome Sequencing Center for Infectious Disease"/>
            <person name="Wu L."/>
            <person name="Ma J."/>
        </authorList>
    </citation>
    <scope>NUCLEOTIDE SEQUENCE [LARGE SCALE GENOMIC DNA]</scope>
    <source>
        <strain evidence="2">JCM 13319</strain>
    </source>
</reference>
<dbReference type="SUPFAM" id="SSF54637">
    <property type="entry name" value="Thioesterase/thiol ester dehydrase-isomerase"/>
    <property type="match status" value="1"/>
</dbReference>
<accession>A0ABP4N3Q9</accession>